<proteinExistence type="predicted"/>
<protein>
    <submittedName>
        <fullName evidence="3">Uncharacterized protein</fullName>
    </submittedName>
</protein>
<feature type="chain" id="PRO_5025390769" evidence="2">
    <location>
        <begin position="25"/>
        <end position="161"/>
    </location>
</feature>
<feature type="compositionally biased region" description="Low complexity" evidence="1">
    <location>
        <begin position="123"/>
        <end position="137"/>
    </location>
</feature>
<keyword evidence="2" id="KW-0732">Signal</keyword>
<name>A0A6C1DWY7_SACPS</name>
<sequence>MKISQFGSLAFAPIVLLQLFIVQAQLLTDSNAQDLNTALGQKVQYTFLDTGNSNDQLLHLPSTTSSSIITGSLAAANFTGSSSSSSIPKVTSSVITSINYQSSNSTVVTQFTPLPSSSRNETKSSQTTNTISSSTSTGGVGSVKPCLYFVLMLETIAYLFS</sequence>
<dbReference type="AlphaFoldDB" id="A0A6C1DWY7"/>
<reference evidence="3 4" key="1">
    <citation type="journal article" date="2019" name="BMC Genomics">
        <title>Chromosome level assembly and comparative genome analysis confirm lager-brewing yeasts originated from a single hybridization.</title>
        <authorList>
            <person name="Salazar A.N."/>
            <person name="Gorter de Vries A.R."/>
            <person name="van den Broek M."/>
            <person name="Brouwers N."/>
            <person name="de la Torre Cortes P."/>
            <person name="Kuijpers N.G.A."/>
            <person name="Daran J.G."/>
            <person name="Abeel T."/>
        </authorList>
    </citation>
    <scope>NUCLEOTIDE SEQUENCE [LARGE SCALE GENOMIC DNA]</scope>
    <source>
        <strain evidence="3 4">CBS 1483</strain>
    </source>
</reference>
<gene>
    <name evidence="3" type="ORF">GRS66_003375</name>
</gene>
<evidence type="ECO:0000313" key="4">
    <source>
        <dbReference type="Proteomes" id="UP000501346"/>
    </source>
</evidence>
<organism evidence="3 4">
    <name type="scientific">Saccharomyces pastorianus</name>
    <name type="common">Lager yeast</name>
    <name type="synonym">Saccharomyces cerevisiae x Saccharomyces eubayanus</name>
    <dbReference type="NCBI Taxonomy" id="27292"/>
    <lineage>
        <taxon>Eukaryota</taxon>
        <taxon>Fungi</taxon>
        <taxon>Dikarya</taxon>
        <taxon>Ascomycota</taxon>
        <taxon>Saccharomycotina</taxon>
        <taxon>Saccharomycetes</taxon>
        <taxon>Saccharomycetales</taxon>
        <taxon>Saccharomycetaceae</taxon>
        <taxon>Saccharomyces</taxon>
    </lineage>
</organism>
<dbReference type="OrthoDB" id="4065908at2759"/>
<evidence type="ECO:0000256" key="2">
    <source>
        <dbReference type="SAM" id="SignalP"/>
    </source>
</evidence>
<dbReference type="EMBL" id="CP048993">
    <property type="protein sequence ID" value="QID81017.1"/>
    <property type="molecule type" value="Genomic_DNA"/>
</dbReference>
<evidence type="ECO:0000256" key="1">
    <source>
        <dbReference type="SAM" id="MobiDB-lite"/>
    </source>
</evidence>
<dbReference type="SMR" id="A0A6C1DWY7"/>
<keyword evidence="4" id="KW-1185">Reference proteome</keyword>
<feature type="region of interest" description="Disordered" evidence="1">
    <location>
        <begin position="111"/>
        <end position="139"/>
    </location>
</feature>
<evidence type="ECO:0000313" key="3">
    <source>
        <dbReference type="EMBL" id="QID81017.1"/>
    </source>
</evidence>
<feature type="signal peptide" evidence="2">
    <location>
        <begin position="1"/>
        <end position="24"/>
    </location>
</feature>
<dbReference type="Proteomes" id="UP000501346">
    <property type="component" value="Chromosome ScXII"/>
</dbReference>
<accession>A0A6C1DWY7</accession>